<dbReference type="InterPro" id="IPR029043">
    <property type="entry name" value="GcvT/YgfZ_C"/>
</dbReference>
<feature type="domain" description="GCVT N-terminal" evidence="3">
    <location>
        <begin position="598"/>
        <end position="861"/>
    </location>
</feature>
<evidence type="ECO:0000313" key="6">
    <source>
        <dbReference type="EMBL" id="ROQ92154.1"/>
    </source>
</evidence>
<feature type="domain" description="SoxA A3" evidence="5">
    <location>
        <begin position="504"/>
        <end position="587"/>
    </location>
</feature>
<dbReference type="InterPro" id="IPR013977">
    <property type="entry name" value="GcvT_C"/>
</dbReference>
<keyword evidence="2" id="KW-0560">Oxidoreductase</keyword>
<dbReference type="PRINTS" id="PR00368">
    <property type="entry name" value="FADPNR"/>
</dbReference>
<dbReference type="EMBL" id="RJVA01000012">
    <property type="protein sequence ID" value="ROQ92154.1"/>
    <property type="molecule type" value="Genomic_DNA"/>
</dbReference>
<accession>A0A3N1ULQ7</accession>
<dbReference type="InterPro" id="IPR006222">
    <property type="entry name" value="GCVT_N"/>
</dbReference>
<dbReference type="Pfam" id="PF01571">
    <property type="entry name" value="GCV_T"/>
    <property type="match status" value="1"/>
</dbReference>
<dbReference type="AlphaFoldDB" id="A0A3N1ULQ7"/>
<evidence type="ECO:0000313" key="7">
    <source>
        <dbReference type="Proteomes" id="UP000276223"/>
    </source>
</evidence>
<dbReference type="SUPFAM" id="SSF101790">
    <property type="entry name" value="Aminomethyltransferase beta-barrel domain"/>
    <property type="match status" value="1"/>
</dbReference>
<evidence type="ECO:0000256" key="1">
    <source>
        <dbReference type="ARBA" id="ARBA00008609"/>
    </source>
</evidence>
<dbReference type="SUPFAM" id="SSF103025">
    <property type="entry name" value="Folate-binding domain"/>
    <property type="match status" value="1"/>
</dbReference>
<reference evidence="6 7" key="1">
    <citation type="submission" date="2018-11" db="EMBL/GenBank/DDBJ databases">
        <title>Genomic Encyclopedia of Type Strains, Phase IV (KMG-IV): sequencing the most valuable type-strain genomes for metagenomic binning, comparative biology and taxonomic classification.</title>
        <authorList>
            <person name="Goeker M."/>
        </authorList>
    </citation>
    <scope>NUCLEOTIDE SEQUENCE [LARGE SCALE GENOMIC DNA]</scope>
    <source>
        <strain evidence="6 7">DSM 22027</strain>
    </source>
</reference>
<dbReference type="PANTHER" id="PTHR43757">
    <property type="entry name" value="AMINOMETHYLTRANSFERASE"/>
    <property type="match status" value="1"/>
</dbReference>
<dbReference type="PRINTS" id="PR00469">
    <property type="entry name" value="PNDRDTASEII"/>
</dbReference>
<dbReference type="InterPro" id="IPR027266">
    <property type="entry name" value="TrmE/GcvT-like"/>
</dbReference>
<feature type="domain" description="Aminomethyltransferase C-terminal" evidence="4">
    <location>
        <begin position="884"/>
        <end position="964"/>
    </location>
</feature>
<evidence type="ECO:0000259" key="4">
    <source>
        <dbReference type="Pfam" id="PF08669"/>
    </source>
</evidence>
<proteinExistence type="inferred from homology"/>
<dbReference type="Pfam" id="PF12831">
    <property type="entry name" value="FAD_oxidored"/>
    <property type="match status" value="1"/>
</dbReference>
<dbReference type="Proteomes" id="UP000276223">
    <property type="component" value="Unassembled WGS sequence"/>
</dbReference>
<comment type="caution">
    <text evidence="6">The sequence shown here is derived from an EMBL/GenBank/DDBJ whole genome shotgun (WGS) entry which is preliminary data.</text>
</comment>
<dbReference type="Pfam" id="PF13510">
    <property type="entry name" value="Fer2_4"/>
    <property type="match status" value="1"/>
</dbReference>
<dbReference type="SUPFAM" id="SSF51905">
    <property type="entry name" value="FAD/NAD(P)-binding domain"/>
    <property type="match status" value="1"/>
</dbReference>
<dbReference type="GO" id="GO:0016491">
    <property type="term" value="F:oxidoreductase activity"/>
    <property type="evidence" value="ECO:0007669"/>
    <property type="project" value="UniProtKB-KW"/>
</dbReference>
<dbReference type="Pfam" id="PF08669">
    <property type="entry name" value="GCV_T_C"/>
    <property type="match status" value="1"/>
</dbReference>
<dbReference type="PANTHER" id="PTHR43757:SF2">
    <property type="entry name" value="AMINOMETHYLTRANSFERASE, MITOCHONDRIAL"/>
    <property type="match status" value="1"/>
</dbReference>
<dbReference type="Gene3D" id="3.30.1360.120">
    <property type="entry name" value="Probable tRNA modification gtpase trme, domain 1"/>
    <property type="match status" value="1"/>
</dbReference>
<gene>
    <name evidence="6" type="ORF">EDC27_1838</name>
</gene>
<dbReference type="RefSeq" id="WP_123290316.1">
    <property type="nucleotide sequence ID" value="NZ_RJVA01000012.1"/>
</dbReference>
<dbReference type="Pfam" id="PF17806">
    <property type="entry name" value="SO_alpha_A3"/>
    <property type="match status" value="1"/>
</dbReference>
<evidence type="ECO:0000259" key="3">
    <source>
        <dbReference type="Pfam" id="PF01571"/>
    </source>
</evidence>
<evidence type="ECO:0000256" key="2">
    <source>
        <dbReference type="ARBA" id="ARBA00023002"/>
    </source>
</evidence>
<dbReference type="InterPro" id="IPR041117">
    <property type="entry name" value="SoxA_A3"/>
</dbReference>
<organism evidence="6 7">
    <name type="scientific">Desulfosoma caldarium</name>
    <dbReference type="NCBI Taxonomy" id="610254"/>
    <lineage>
        <taxon>Bacteria</taxon>
        <taxon>Pseudomonadati</taxon>
        <taxon>Thermodesulfobacteriota</taxon>
        <taxon>Syntrophobacteria</taxon>
        <taxon>Syntrophobacterales</taxon>
        <taxon>Syntrophobacteraceae</taxon>
        <taxon>Desulfosoma</taxon>
    </lineage>
</organism>
<evidence type="ECO:0000259" key="5">
    <source>
        <dbReference type="Pfam" id="PF17806"/>
    </source>
</evidence>
<dbReference type="InterPro" id="IPR028896">
    <property type="entry name" value="GcvT/YgfZ/DmdA"/>
</dbReference>
<dbReference type="InterPro" id="IPR042204">
    <property type="entry name" value="2Fe-2S-bd_N"/>
</dbReference>
<sequence>MTRRIQLPTVKVDPTRPLLIAYNGRPLTGCAGDTVATALYAHGVRIFSRSLKYHRPRGLYSLDGESANTYVTVNGIPNVCAETTLLRRGMAVESQNVLGSPEWDLLGFLDRVHWAMPAGFYYRVFHKPYRLWPFFRDQIRKMAGLGRLRLEKQPVSSDEVHLNADVCVLGGGPAGMRAAIRAARCGLRVVLLERRPWLGGFFDWRVRKGPDGEPLYRRAQRWAHEVANLANVRIFCRTFVNGLWGDNLVTAFQVSDVDEPDRECYLQIRSRSVVVATGCGERPLIFENNERPGVMQPSAAHRLLRTYGLFPGHEAVFSVADDLGLEAALDLSELGVEVRAVADARTDAQDSELTRALAERKIPYFSGWAARRARGTKTIKGVELASLYGPGERRFACDLLAVSAGITANSGPLFVAQAQMAYDPRMNLFVPKALPPRVHAAGRLLGYDRPERIELSGELAGLQAAADCGCDVASDLTELKALLAESAESKPASPLVSVPGIRRGRSFVCFDEDVTLRNIEQAHCLGFDNPELAKRFTAAGTGPGQGGIPGHNLPLVMAELRNSDPREIVPTTVRPPLVPTLLATLAGPKHDVFKRTPLHEEQVKAGAVFRRVGVWKRARYFSEDLTSRDEILNVRKNVGLMDVSTLGKFRIFGPDAENALNRVYVSDMTRVPQGQVKYSAMVNENGCLVDDGVITKVGENDFYFTTSTARAGMTVEWIRYHCRYEDWTFHLVNLTDSLGAINLAGPKARDILRKLTDADLSNDAFPFMGYREVLLMGTVPARILRLGFVGELSYEIHVPASDARSVWRALMDAGRGLGIRPFGLEAQNVLRLEKGHVIIGQETEIRTTLHDLGLGFLWDRNKPEAKMVGGPALRFTENQDGRWKLVGITMEDPSQTPGDGALIVDDAIRGYVCTARMSPTLGRSIGLALVDAPLAAIGTPLEIFQEGMGSSRWRAEVVPTPFYDPEGKRLRM</sequence>
<dbReference type="OrthoDB" id="9806257at2"/>
<name>A0A3N1ULQ7_9BACT</name>
<keyword evidence="7" id="KW-1185">Reference proteome</keyword>
<dbReference type="Gene3D" id="3.50.50.60">
    <property type="entry name" value="FAD/NAD(P)-binding domain"/>
    <property type="match status" value="2"/>
</dbReference>
<comment type="similarity">
    <text evidence="1">Belongs to the GcvT family.</text>
</comment>
<dbReference type="Gene3D" id="3.10.20.440">
    <property type="entry name" value="2Fe-2S iron-sulphur cluster binding domain, sarcosine oxidase, alpha subunit, N-terminal domain"/>
    <property type="match status" value="1"/>
</dbReference>
<protein>
    <submittedName>
        <fullName evidence="6">N-methylglutamate dehydrogenase subunit C</fullName>
    </submittedName>
</protein>
<dbReference type="InterPro" id="IPR036188">
    <property type="entry name" value="FAD/NAD-bd_sf"/>
</dbReference>